<dbReference type="AlphaFoldDB" id="A0A2P1BUA1"/>
<proteinExistence type="predicted"/>
<dbReference type="Proteomes" id="UP000191257">
    <property type="component" value="Chromosome"/>
</dbReference>
<gene>
    <name evidence="1" type="ORF">A6J80_23555</name>
</gene>
<name>A0A2P1BUA1_9RHOB</name>
<organism evidence="1 2">
    <name type="scientific">Paracoccus yeei</name>
    <dbReference type="NCBI Taxonomy" id="147645"/>
    <lineage>
        <taxon>Bacteria</taxon>
        <taxon>Pseudomonadati</taxon>
        <taxon>Pseudomonadota</taxon>
        <taxon>Alphaproteobacteria</taxon>
        <taxon>Rhodobacterales</taxon>
        <taxon>Paracoccaceae</taxon>
        <taxon>Paracoccus</taxon>
    </lineage>
</organism>
<dbReference type="KEGG" id="pye:A6J80_23555"/>
<accession>A0A2P1BUA1</accession>
<evidence type="ECO:0000313" key="2">
    <source>
        <dbReference type="Proteomes" id="UP000191257"/>
    </source>
</evidence>
<evidence type="ECO:0000313" key="1">
    <source>
        <dbReference type="EMBL" id="AVI58287.1"/>
    </source>
</evidence>
<keyword evidence="2" id="KW-1185">Reference proteome</keyword>
<sequence>MVEIVMPPPWAGSCASAEVSALTATVVRSLTVSPPMMVEAKAAPAVQAAPAAVPKAAAVAAAEPNEKAPATKAATAGISPP</sequence>
<protein>
    <submittedName>
        <fullName evidence="1">Uncharacterized protein</fullName>
    </submittedName>
</protein>
<reference evidence="1" key="1">
    <citation type="submission" date="2017-12" db="EMBL/GenBank/DDBJ databases">
        <title>FDA dAtabase for Regulatory Grade micrObial Sequences (FDA-ARGOS): Supporting development and validation of Infectious Disease Dx tests.</title>
        <authorList>
            <person name="Campos J."/>
            <person name="Goldberg B."/>
            <person name="Tallon L."/>
            <person name="Sadzewicz L."/>
            <person name="Sengamalay N."/>
            <person name="Ott S."/>
            <person name="Godinez A."/>
            <person name="Nagaraj S."/>
            <person name="Vyas G."/>
            <person name="Aluvathingal J."/>
            <person name="Nadendla S."/>
            <person name="Geyer C."/>
            <person name="Nandy P."/>
            <person name="Hobson J."/>
            <person name="Sichtig H."/>
        </authorList>
    </citation>
    <scope>NUCLEOTIDE SEQUENCE</scope>
    <source>
        <strain evidence="1">FDAARGOS_252</strain>
    </source>
</reference>
<dbReference type="EMBL" id="CP020442">
    <property type="protein sequence ID" value="AVI58287.1"/>
    <property type="molecule type" value="Genomic_DNA"/>
</dbReference>